<keyword evidence="2" id="KW-0313">Glucose metabolism</keyword>
<evidence type="ECO:0000256" key="1">
    <source>
        <dbReference type="ARBA" id="ARBA00005564"/>
    </source>
</evidence>
<keyword evidence="2" id="KW-0119">Carbohydrate metabolism</keyword>
<comment type="caution">
    <text evidence="3">The sequence shown here is derived from an EMBL/GenBank/DDBJ whole genome shotgun (WGS) entry which is preliminary data.</text>
</comment>
<evidence type="ECO:0000256" key="2">
    <source>
        <dbReference type="ARBA" id="ARBA00022526"/>
    </source>
</evidence>
<dbReference type="SUPFAM" id="SSF51004">
    <property type="entry name" value="C-terminal (heme d1) domain of cytochrome cd1-nitrite reductase"/>
    <property type="match status" value="1"/>
</dbReference>
<dbReference type="PANTHER" id="PTHR30344:SF1">
    <property type="entry name" value="6-PHOSPHOGLUCONOLACTONASE"/>
    <property type="match status" value="1"/>
</dbReference>
<accession>A0ABT1LAR1</accession>
<dbReference type="InterPro" id="IPR019405">
    <property type="entry name" value="Lactonase_7-beta_prop"/>
</dbReference>
<dbReference type="RefSeq" id="WP_254740604.1">
    <property type="nucleotide sequence ID" value="NZ_JANCLU010000006.1"/>
</dbReference>
<evidence type="ECO:0000313" key="3">
    <source>
        <dbReference type="EMBL" id="MCP8938557.1"/>
    </source>
</evidence>
<dbReference type="InterPro" id="IPR011048">
    <property type="entry name" value="Haem_d1_sf"/>
</dbReference>
<reference evidence="3 4" key="1">
    <citation type="submission" date="2022-07" db="EMBL/GenBank/DDBJ databases">
        <authorList>
            <person name="Li W.-J."/>
            <person name="Deng Q.-Q."/>
        </authorList>
    </citation>
    <scope>NUCLEOTIDE SEQUENCE [LARGE SCALE GENOMIC DNA]</scope>
    <source>
        <strain evidence="3 4">SYSU M60028</strain>
    </source>
</reference>
<organism evidence="3 4">
    <name type="scientific">Alsobacter ponti</name>
    <dbReference type="NCBI Taxonomy" id="2962936"/>
    <lineage>
        <taxon>Bacteria</taxon>
        <taxon>Pseudomonadati</taxon>
        <taxon>Pseudomonadota</taxon>
        <taxon>Alphaproteobacteria</taxon>
        <taxon>Hyphomicrobiales</taxon>
        <taxon>Alsobacteraceae</taxon>
        <taxon>Alsobacter</taxon>
    </lineage>
</organism>
<dbReference type="InterPro" id="IPR050282">
    <property type="entry name" value="Cycloisomerase_2"/>
</dbReference>
<keyword evidence="4" id="KW-1185">Reference proteome</keyword>
<comment type="similarity">
    <text evidence="1">Belongs to the cycloisomerase 2 family.</text>
</comment>
<proteinExistence type="inferred from homology"/>
<dbReference type="Proteomes" id="UP001205890">
    <property type="component" value="Unassembled WGS sequence"/>
</dbReference>
<protein>
    <submittedName>
        <fullName evidence="3">Lactonase family protein</fullName>
    </submittedName>
</protein>
<dbReference type="PANTHER" id="PTHR30344">
    <property type="entry name" value="6-PHOSPHOGLUCONOLACTONASE-RELATED"/>
    <property type="match status" value="1"/>
</dbReference>
<gene>
    <name evidence="3" type="ORF">NK718_08525</name>
</gene>
<dbReference type="InterPro" id="IPR015943">
    <property type="entry name" value="WD40/YVTN_repeat-like_dom_sf"/>
</dbReference>
<dbReference type="Gene3D" id="2.130.10.10">
    <property type="entry name" value="YVTN repeat-like/Quinoprotein amine dehydrogenase"/>
    <property type="match status" value="1"/>
</dbReference>
<dbReference type="Pfam" id="PF10282">
    <property type="entry name" value="Lactonase"/>
    <property type="match status" value="1"/>
</dbReference>
<dbReference type="EMBL" id="JANCLU010000006">
    <property type="protein sequence ID" value="MCP8938557.1"/>
    <property type="molecule type" value="Genomic_DNA"/>
</dbReference>
<evidence type="ECO:0000313" key="4">
    <source>
        <dbReference type="Proteomes" id="UP001205890"/>
    </source>
</evidence>
<sequence>MPRRQLVYVGTYSEPILFGTGQVLQGQGKGIYCFEFDAANGALVPVGITENVRNSSYLAFDPARKFLYCVNEFKEYEGKASGAVSAFRIDPETGALTYLNTTASHGTDPCHLVVDATGRNVLVANFASGSVCVLPVRDDGSLGDSCEFIQHQGSSIDPRRQAGPHAHAVTLDRGNRFLFVPDLGMDKVINYAFDAGTGKLTPNPRQPWIATKPGAGPRQIVMHPKGRFAYLINELDSTMTAYAYDAETGVLTDLQTLPTLPAGFTGHSTCAEVQIAPSGRFLYGSNRGHDSIVIYAIDEASGTLTLVGHESTRGKIPRNFEISPTGEHLAAANQDSNNVVMFRVDTATGKLTATGNVVEAGTPICVRFM</sequence>
<name>A0ABT1LAR1_9HYPH</name>